<dbReference type="Proteomes" id="UP000807025">
    <property type="component" value="Unassembled WGS sequence"/>
</dbReference>
<reference evidence="1" key="1">
    <citation type="submission" date="2020-11" db="EMBL/GenBank/DDBJ databases">
        <authorList>
            <consortium name="DOE Joint Genome Institute"/>
            <person name="Ahrendt S."/>
            <person name="Riley R."/>
            <person name="Andreopoulos W."/>
            <person name="Labutti K."/>
            <person name="Pangilinan J."/>
            <person name="Ruiz-Duenas F.J."/>
            <person name="Barrasa J.M."/>
            <person name="Sanchez-Garcia M."/>
            <person name="Camarero S."/>
            <person name="Miyauchi S."/>
            <person name="Serrano A."/>
            <person name="Linde D."/>
            <person name="Babiker R."/>
            <person name="Drula E."/>
            <person name="Ayuso-Fernandez I."/>
            <person name="Pacheco R."/>
            <person name="Padilla G."/>
            <person name="Ferreira P."/>
            <person name="Barriuso J."/>
            <person name="Kellner H."/>
            <person name="Castanera R."/>
            <person name="Alfaro M."/>
            <person name="Ramirez L."/>
            <person name="Pisabarro A.G."/>
            <person name="Kuo A."/>
            <person name="Tritt A."/>
            <person name="Lipzen A."/>
            <person name="He G."/>
            <person name="Yan M."/>
            <person name="Ng V."/>
            <person name="Cullen D."/>
            <person name="Martin F."/>
            <person name="Rosso M.-N."/>
            <person name="Henrissat B."/>
            <person name="Hibbett D."/>
            <person name="Martinez A.T."/>
            <person name="Grigoriev I.V."/>
        </authorList>
    </citation>
    <scope>NUCLEOTIDE SEQUENCE</scope>
    <source>
        <strain evidence="1">ATCC 90797</strain>
    </source>
</reference>
<gene>
    <name evidence="1" type="ORF">BDN71DRAFT_1145247</name>
</gene>
<organism evidence="1 2">
    <name type="scientific">Pleurotus eryngii</name>
    <name type="common">Boletus of the steppes</name>
    <dbReference type="NCBI Taxonomy" id="5323"/>
    <lineage>
        <taxon>Eukaryota</taxon>
        <taxon>Fungi</taxon>
        <taxon>Dikarya</taxon>
        <taxon>Basidiomycota</taxon>
        <taxon>Agaricomycotina</taxon>
        <taxon>Agaricomycetes</taxon>
        <taxon>Agaricomycetidae</taxon>
        <taxon>Agaricales</taxon>
        <taxon>Pleurotineae</taxon>
        <taxon>Pleurotaceae</taxon>
        <taxon>Pleurotus</taxon>
    </lineage>
</organism>
<keyword evidence="2" id="KW-1185">Reference proteome</keyword>
<evidence type="ECO:0000313" key="2">
    <source>
        <dbReference type="Proteomes" id="UP000807025"/>
    </source>
</evidence>
<dbReference type="AlphaFoldDB" id="A0A9P6DED8"/>
<proteinExistence type="predicted"/>
<accession>A0A9P6DED8</accession>
<comment type="caution">
    <text evidence="1">The sequence shown here is derived from an EMBL/GenBank/DDBJ whole genome shotgun (WGS) entry which is preliminary data.</text>
</comment>
<name>A0A9P6DED8_PLEER</name>
<sequence length="84" mass="9437">MTTGDKRPYFLNRLAFSQLSRTVRRSCTAEFLFLRDPVISTGVYSCAAILASTFCYHAINMRSRCCGVCNLSRTTMEGPLLVFV</sequence>
<evidence type="ECO:0000313" key="1">
    <source>
        <dbReference type="EMBL" id="KAF9493103.1"/>
    </source>
</evidence>
<protein>
    <submittedName>
        <fullName evidence="1">Uncharacterized protein</fullName>
    </submittedName>
</protein>
<dbReference type="EMBL" id="MU154590">
    <property type="protein sequence ID" value="KAF9493103.1"/>
    <property type="molecule type" value="Genomic_DNA"/>
</dbReference>